<dbReference type="InterPro" id="IPR038766">
    <property type="entry name" value="Membrane_comp_ABC_pdt"/>
</dbReference>
<feature type="transmembrane region" description="Helical" evidence="6">
    <location>
        <begin position="692"/>
        <end position="716"/>
    </location>
</feature>
<evidence type="ECO:0000256" key="3">
    <source>
        <dbReference type="ARBA" id="ARBA00022692"/>
    </source>
</evidence>
<dbReference type="Proteomes" id="UP001529257">
    <property type="component" value="Unassembled WGS sequence"/>
</dbReference>
<evidence type="ECO:0000256" key="2">
    <source>
        <dbReference type="ARBA" id="ARBA00022475"/>
    </source>
</evidence>
<evidence type="ECO:0000313" key="9">
    <source>
        <dbReference type="Proteomes" id="UP001529257"/>
    </source>
</evidence>
<evidence type="ECO:0000313" key="8">
    <source>
        <dbReference type="EMBL" id="MDM8076448.1"/>
    </source>
</evidence>
<evidence type="ECO:0000256" key="4">
    <source>
        <dbReference type="ARBA" id="ARBA00022989"/>
    </source>
</evidence>
<gene>
    <name evidence="8" type="ORF">QUV91_05210</name>
</gene>
<dbReference type="InterPro" id="IPR003838">
    <property type="entry name" value="ABC3_permease_C"/>
</dbReference>
<reference evidence="9" key="1">
    <citation type="submission" date="2023-06" db="EMBL/GenBank/DDBJ databases">
        <title>Identification and characterization of horizontal gene transfer across gut microbiota members of farm animals based on homology search.</title>
        <authorList>
            <person name="Zeman M."/>
            <person name="Kubasova T."/>
            <person name="Jahodarova E."/>
            <person name="Nykrynova M."/>
            <person name="Rychlik I."/>
        </authorList>
    </citation>
    <scope>NUCLEOTIDE SEQUENCE [LARGE SCALE GENOMIC DNA]</scope>
    <source>
        <strain evidence="9">ET81</strain>
    </source>
</reference>
<protein>
    <submittedName>
        <fullName evidence="8">FtsX-like permease family protein</fullName>
    </submittedName>
</protein>
<keyword evidence="9" id="KW-1185">Reference proteome</keyword>
<feature type="transmembrane region" description="Helical" evidence="6">
    <location>
        <begin position="351"/>
        <end position="373"/>
    </location>
</feature>
<feature type="transmembrane region" description="Helical" evidence="6">
    <location>
        <begin position="425"/>
        <end position="444"/>
    </location>
</feature>
<name>A0ABT7TX97_ACTVI</name>
<evidence type="ECO:0000259" key="7">
    <source>
        <dbReference type="Pfam" id="PF02687"/>
    </source>
</evidence>
<feature type="domain" description="ABC3 transporter permease C-terminal" evidence="7">
    <location>
        <begin position="649"/>
        <end position="765"/>
    </location>
</feature>
<feature type="transmembrane region" description="Helical" evidence="6">
    <location>
        <begin position="736"/>
        <end position="760"/>
    </location>
</feature>
<comment type="subcellular location">
    <subcellularLocation>
        <location evidence="1">Cell membrane</location>
        <topology evidence="1">Multi-pass membrane protein</topology>
    </subcellularLocation>
</comment>
<dbReference type="EMBL" id="JAUDBR010000006">
    <property type="protein sequence ID" value="MDM8076448.1"/>
    <property type="molecule type" value="Genomic_DNA"/>
</dbReference>
<feature type="domain" description="ABC3 transporter permease C-terminal" evidence="7">
    <location>
        <begin position="262"/>
        <end position="380"/>
    </location>
</feature>
<proteinExistence type="predicted"/>
<feature type="transmembrane region" description="Helical" evidence="6">
    <location>
        <begin position="253"/>
        <end position="275"/>
    </location>
</feature>
<dbReference type="Pfam" id="PF02687">
    <property type="entry name" value="FtsX"/>
    <property type="match status" value="2"/>
</dbReference>
<keyword evidence="3 6" id="KW-0812">Transmembrane</keyword>
<keyword evidence="2" id="KW-1003">Cell membrane</keyword>
<organism evidence="8 9">
    <name type="scientific">Actinomyces viscosus</name>
    <dbReference type="NCBI Taxonomy" id="1656"/>
    <lineage>
        <taxon>Bacteria</taxon>
        <taxon>Bacillati</taxon>
        <taxon>Actinomycetota</taxon>
        <taxon>Actinomycetes</taxon>
        <taxon>Actinomycetales</taxon>
        <taxon>Actinomycetaceae</taxon>
        <taxon>Actinomyces</taxon>
    </lineage>
</organism>
<dbReference type="RefSeq" id="WP_289595733.1">
    <property type="nucleotide sequence ID" value="NZ_JAUDBR010000006.1"/>
</dbReference>
<accession>A0ABT7TX97</accession>
<evidence type="ECO:0000256" key="5">
    <source>
        <dbReference type="ARBA" id="ARBA00023136"/>
    </source>
</evidence>
<comment type="caution">
    <text evidence="8">The sequence shown here is derived from an EMBL/GenBank/DDBJ whole genome shotgun (WGS) entry which is preliminary data.</text>
</comment>
<keyword evidence="5 6" id="KW-0472">Membrane</keyword>
<evidence type="ECO:0000256" key="6">
    <source>
        <dbReference type="SAM" id="Phobius"/>
    </source>
</evidence>
<keyword evidence="4 6" id="KW-1133">Transmembrane helix</keyword>
<feature type="transmembrane region" description="Helical" evidence="6">
    <location>
        <begin position="643"/>
        <end position="668"/>
    </location>
</feature>
<dbReference type="PANTHER" id="PTHR30287:SF2">
    <property type="entry name" value="BLL1001 PROTEIN"/>
    <property type="match status" value="1"/>
</dbReference>
<evidence type="ECO:0000256" key="1">
    <source>
        <dbReference type="ARBA" id="ARBA00004651"/>
    </source>
</evidence>
<feature type="transmembrane region" description="Helical" evidence="6">
    <location>
        <begin position="311"/>
        <end position="331"/>
    </location>
</feature>
<dbReference type="PANTHER" id="PTHR30287">
    <property type="entry name" value="MEMBRANE COMPONENT OF PREDICTED ABC SUPERFAMILY METABOLITE UPTAKE TRANSPORTER"/>
    <property type="match status" value="1"/>
</dbReference>
<sequence length="776" mass="82100">MLMRLLKADLARGAVVAATLTALIALAATLMSAGTSLVVDSLSATHRLSQRARLPDLVQMHSGRIDDRDLQAIETWVQARSDVTDHEVIKTLPVARQELSINGVNQSDSYNEPAFITSPKHLDLLLDDDGEPVSPGPGEVVLPIHYRAINSADVGDTVTVSSAGRTTTLTVVGFARDAQMNAAMIPSKRLVVSPEDFSALEQQITEPEYLIEMSLTDSTPPGGVINAYKEAGLPSNGINVSASMIQLMNSLNAMLIVAVALVVAVILAVVAVLALRYTVLAAVETDLAQIAVLKAIGAPLGRIRRLYVAKYLALSALGAALGYVAGQPLATALEAPTTLYLGRPATTLWSVGLPILTVLALALGVIGFTWLALRRIGRISAIEALRSGTSASLRPRRQRWRLTTLRRLPVQVWLGAREALRPSNALMLGVLALCTFAMVLPTNVSSTLSNPRVATYLGAGRADLRIDVRAGVQDLAAVEKAVDSDPHVTRHTTMLRRSYKMSTATGGWETTLIDIGDHKAFPMEYLSGRAPTTDDEIALSYSQAQDAGTKEGATVTVQTADGDKDLTVTGVYQDITNNGHTAKATFDDGAPALWQIVYADAGSTQQASALAKQLSGEYPGIQAISMNQYAAQFFGATGSQVRVVTTLACAIALGLSFLITVLFTVLIVSRERPQIGVLMALGCTRRAVAGQYLIRFGLLALVGTALGLLGASALGSPAIGTVMASRGAPDLQLLPNWWLVGLVLPGTLLATVVGAVALALRRLRTMPLTMTLTTGE</sequence>